<proteinExistence type="predicted"/>
<reference evidence="1" key="1">
    <citation type="submission" date="2013-02" db="EMBL/GenBank/DDBJ databases">
        <title>Draft Genome Sequence of Streptomyces afghaniensis, Which Produces Compounds of the Julimycin B-Complex.</title>
        <authorList>
            <person name="Gruening B.A."/>
            <person name="Praeg A."/>
            <person name="Erxleben A."/>
            <person name="Guenther S."/>
            <person name="Fiedler H.-P."/>
            <person name="Goodfellow M."/>
            <person name="Mueller M."/>
        </authorList>
    </citation>
    <scope>NUCLEOTIDE SEQUENCE [LARGE SCALE GENOMIC DNA]</scope>
    <source>
        <strain evidence="1">772</strain>
    </source>
</reference>
<dbReference type="EMBL" id="AOPY01001433">
    <property type="protein sequence ID" value="EPJ39087.1"/>
    <property type="molecule type" value="Genomic_DNA"/>
</dbReference>
<protein>
    <submittedName>
        <fullName evidence="1">Uncharacterized protein</fullName>
    </submittedName>
</protein>
<organism evidence="1 2">
    <name type="scientific">Streptomyces afghaniensis 772</name>
    <dbReference type="NCBI Taxonomy" id="1283301"/>
    <lineage>
        <taxon>Bacteria</taxon>
        <taxon>Bacillati</taxon>
        <taxon>Actinomycetota</taxon>
        <taxon>Actinomycetes</taxon>
        <taxon>Kitasatosporales</taxon>
        <taxon>Streptomycetaceae</taxon>
        <taxon>Streptomyces</taxon>
    </lineage>
</organism>
<name>S4MYM6_9ACTN</name>
<gene>
    <name evidence="1" type="ORF">STAFG_3819</name>
</gene>
<comment type="caution">
    <text evidence="1">The sequence shown here is derived from an EMBL/GenBank/DDBJ whole genome shotgun (WGS) entry which is preliminary data.</text>
</comment>
<sequence length="33" mass="3539">MVEGEDVRCGAVVVEVFQPGNPVLTPSETHQIT</sequence>
<evidence type="ECO:0000313" key="1">
    <source>
        <dbReference type="EMBL" id="EPJ39087.1"/>
    </source>
</evidence>
<dbReference type="AlphaFoldDB" id="S4MYM6"/>
<evidence type="ECO:0000313" key="2">
    <source>
        <dbReference type="Proteomes" id="UP000015001"/>
    </source>
</evidence>
<dbReference type="Proteomes" id="UP000015001">
    <property type="component" value="Unassembled WGS sequence"/>
</dbReference>
<accession>S4MYM6</accession>
<dbReference type="HOGENOM" id="CLU_3383964_0_0_11"/>
<keyword evidence="2" id="KW-1185">Reference proteome</keyword>